<dbReference type="InterPro" id="IPR002680">
    <property type="entry name" value="AOX"/>
</dbReference>
<feature type="transmembrane region" description="Helical" evidence="19">
    <location>
        <begin position="205"/>
        <end position="224"/>
    </location>
</feature>
<evidence type="ECO:0000256" key="17">
    <source>
        <dbReference type="RuleBase" id="RU003779"/>
    </source>
</evidence>
<keyword evidence="13" id="KW-0496">Mitochondrion</keyword>
<dbReference type="Proteomes" id="UP000054342">
    <property type="component" value="Unassembled WGS sequence"/>
</dbReference>
<feature type="binding site" evidence="16">
    <location>
        <position position="186"/>
    </location>
    <ligand>
        <name>Fe cation</name>
        <dbReference type="ChEBI" id="CHEBI:24875"/>
        <label>2</label>
    </ligand>
</feature>
<evidence type="ECO:0000256" key="16">
    <source>
        <dbReference type="PIRSR" id="PIRSR005229-1"/>
    </source>
</evidence>
<feature type="compositionally biased region" description="Basic and acidic residues" evidence="18">
    <location>
        <begin position="317"/>
        <end position="344"/>
    </location>
</feature>
<feature type="binding site" evidence="16">
    <location>
        <position position="292"/>
    </location>
    <ligand>
        <name>Fe cation</name>
        <dbReference type="ChEBI" id="CHEBI:24875"/>
        <label>1</label>
    </ligand>
</feature>
<keyword evidence="5 17" id="KW-0812">Transmembrane</keyword>
<keyword evidence="10 19" id="KW-1133">Transmembrane helix</keyword>
<protein>
    <recommendedName>
        <fullName evidence="17">Alternative oxidase</fullName>
        <ecNumber evidence="17">1.-.-.-</ecNumber>
    </recommendedName>
</protein>
<dbReference type="OrthoDB" id="16906at2759"/>
<dbReference type="PANTHER" id="PTHR31803">
    <property type="entry name" value="ALTERNATIVE OXIDASE"/>
    <property type="match status" value="1"/>
</dbReference>
<evidence type="ECO:0000256" key="5">
    <source>
        <dbReference type="ARBA" id="ARBA00022692"/>
    </source>
</evidence>
<dbReference type="GO" id="GO:0098803">
    <property type="term" value="C:respiratory chain complex"/>
    <property type="evidence" value="ECO:0007669"/>
    <property type="project" value="UniProtKB-UniRule"/>
</dbReference>
<keyword evidence="14 17" id="KW-0472">Membrane</keyword>
<name>A0A0D2EPN8_9EURO</name>
<evidence type="ECO:0000256" key="7">
    <source>
        <dbReference type="ARBA" id="ARBA00022792"/>
    </source>
</evidence>
<evidence type="ECO:0000256" key="19">
    <source>
        <dbReference type="SAM" id="Phobius"/>
    </source>
</evidence>
<dbReference type="GO" id="GO:0046872">
    <property type="term" value="F:metal ion binding"/>
    <property type="evidence" value="ECO:0007669"/>
    <property type="project" value="UniProtKB-UniRule"/>
</dbReference>
<evidence type="ECO:0000256" key="14">
    <source>
        <dbReference type="ARBA" id="ARBA00023136"/>
    </source>
</evidence>
<dbReference type="Pfam" id="PF01786">
    <property type="entry name" value="AOX"/>
    <property type="match status" value="1"/>
</dbReference>
<gene>
    <name evidence="20" type="ORF">PV05_11427</name>
</gene>
<dbReference type="PIRSF" id="PIRSF005229">
    <property type="entry name" value="AOX"/>
    <property type="match status" value="1"/>
</dbReference>
<feature type="binding site" evidence="16">
    <location>
        <position position="189"/>
    </location>
    <ligand>
        <name>Fe cation</name>
        <dbReference type="ChEBI" id="CHEBI:24875"/>
        <label>1</label>
    </ligand>
</feature>
<evidence type="ECO:0000256" key="2">
    <source>
        <dbReference type="ARBA" id="ARBA00008388"/>
    </source>
</evidence>
<comment type="similarity">
    <text evidence="2 17">Belongs to the alternative oxidase family.</text>
</comment>
<evidence type="ECO:0000256" key="11">
    <source>
        <dbReference type="ARBA" id="ARBA00023002"/>
    </source>
</evidence>
<dbReference type="FunFam" id="1.20.1260.140:FF:000002">
    <property type="entry name" value="Alternative oxidase"/>
    <property type="match status" value="1"/>
</dbReference>
<feature type="binding site" evidence="16">
    <location>
        <position position="237"/>
    </location>
    <ligand>
        <name>Fe cation</name>
        <dbReference type="ChEBI" id="CHEBI:24875"/>
        <label>2</label>
    </ligand>
</feature>
<dbReference type="InterPro" id="IPR038659">
    <property type="entry name" value="AOX_sf"/>
</dbReference>
<dbReference type="EC" id="1.-.-.-" evidence="17"/>
<keyword evidence="4 17" id="KW-0679">Respiratory chain</keyword>
<evidence type="ECO:0000256" key="13">
    <source>
        <dbReference type="ARBA" id="ARBA00023128"/>
    </source>
</evidence>
<dbReference type="Gene3D" id="1.20.1260.140">
    <property type="entry name" value="Alternative oxidase"/>
    <property type="match status" value="1"/>
</dbReference>
<accession>A0A0D2EPN8</accession>
<dbReference type="RefSeq" id="XP_013310363.1">
    <property type="nucleotide sequence ID" value="XM_013454909.1"/>
</dbReference>
<dbReference type="PANTHER" id="PTHR31803:SF3">
    <property type="entry name" value="ALTERNATIVE OXIDASE"/>
    <property type="match status" value="1"/>
</dbReference>
<reference evidence="20 21" key="1">
    <citation type="submission" date="2015-01" db="EMBL/GenBank/DDBJ databases">
        <title>The Genome Sequence of Exophiala xenobiotica CBS118157.</title>
        <authorList>
            <consortium name="The Broad Institute Genomics Platform"/>
            <person name="Cuomo C."/>
            <person name="de Hoog S."/>
            <person name="Gorbushina A."/>
            <person name="Stielow B."/>
            <person name="Teixiera M."/>
            <person name="Abouelleil A."/>
            <person name="Chapman S.B."/>
            <person name="Priest M."/>
            <person name="Young S.K."/>
            <person name="Wortman J."/>
            <person name="Nusbaum C."/>
            <person name="Birren B."/>
        </authorList>
    </citation>
    <scope>NUCLEOTIDE SEQUENCE [LARGE SCALE GENOMIC DNA]</scope>
    <source>
        <strain evidence="20 21">CBS 118157</strain>
    </source>
</reference>
<sequence>MTSSRVLLTPTLTANVSRAASKGLYSSTSTGTGLRASYVALRPFNSSSRRNFSVSHKAQLDFFPPPRDMPNIKQTPASWPHPEATEQQLKAIQLDHREPRTLSDSIAYNMVRFLRWGTDLATGYRHDPNKPYVMSERKWLVRFIFLETVAGVPGMMAGMLRHFRSLRRMKRDNGWIETMLEDAYNERMHLLTFLKMAEPGRFMKLMILGAQGVFSNGFFLAYLISPKTCHRFVGYLEEEATKTYTYAIEDLESGKLPGWENLEAPEIAVKYWNMPEGKRTMKDLLYYIRADEAKHREIHHTLGNLDQAEDPNPFVSEYKDPSKPHPGKGIEHLKSKGWEREEVI</sequence>
<keyword evidence="11 17" id="KW-0560">Oxidoreductase</keyword>
<dbReference type="HOGENOM" id="CLU_041974_3_0_1"/>
<evidence type="ECO:0000256" key="15">
    <source>
        <dbReference type="ARBA" id="ARBA00025285"/>
    </source>
</evidence>
<dbReference type="GO" id="GO:0009916">
    <property type="term" value="F:alternative oxidase activity"/>
    <property type="evidence" value="ECO:0007669"/>
    <property type="project" value="UniProtKB-UniRule"/>
</dbReference>
<keyword evidence="6 16" id="KW-0479">Metal-binding</keyword>
<dbReference type="AlphaFoldDB" id="A0A0D2EPN8"/>
<keyword evidence="8" id="KW-0809">Transit peptide</keyword>
<evidence type="ECO:0000256" key="18">
    <source>
        <dbReference type="SAM" id="MobiDB-lite"/>
    </source>
</evidence>
<keyword evidence="9 17" id="KW-0249">Electron transport</keyword>
<evidence type="ECO:0000256" key="9">
    <source>
        <dbReference type="ARBA" id="ARBA00022982"/>
    </source>
</evidence>
<evidence type="ECO:0000256" key="6">
    <source>
        <dbReference type="ARBA" id="ARBA00022723"/>
    </source>
</evidence>
<dbReference type="GeneID" id="25333335"/>
<dbReference type="CDD" id="cd01053">
    <property type="entry name" value="AOX"/>
    <property type="match status" value="1"/>
</dbReference>
<feature type="binding site" evidence="16">
    <location>
        <position position="292"/>
    </location>
    <ligand>
        <name>Fe cation</name>
        <dbReference type="ChEBI" id="CHEBI:24875"/>
        <label>2</label>
    </ligand>
</feature>
<evidence type="ECO:0000256" key="8">
    <source>
        <dbReference type="ARBA" id="ARBA00022946"/>
    </source>
</evidence>
<evidence type="ECO:0000256" key="1">
    <source>
        <dbReference type="ARBA" id="ARBA00004292"/>
    </source>
</evidence>
<feature type="transmembrane region" description="Helical" evidence="19">
    <location>
        <begin position="139"/>
        <end position="160"/>
    </location>
</feature>
<dbReference type="GO" id="GO:0005743">
    <property type="term" value="C:mitochondrial inner membrane"/>
    <property type="evidence" value="ECO:0007669"/>
    <property type="project" value="UniProtKB-SubCell"/>
</dbReference>
<comment type="cofactor">
    <cofactor evidence="16 17">
        <name>Fe cation</name>
        <dbReference type="ChEBI" id="CHEBI:24875"/>
    </cofactor>
    <text evidence="16 17">Binds 2 iron ions per subunit.</text>
</comment>
<evidence type="ECO:0000256" key="12">
    <source>
        <dbReference type="ARBA" id="ARBA00023004"/>
    </source>
</evidence>
<evidence type="ECO:0000256" key="4">
    <source>
        <dbReference type="ARBA" id="ARBA00022660"/>
    </source>
</evidence>
<feature type="region of interest" description="Disordered" evidence="18">
    <location>
        <begin position="304"/>
        <end position="344"/>
    </location>
</feature>
<feature type="binding site" evidence="16">
    <location>
        <position position="186"/>
    </location>
    <ligand>
        <name>Fe cation</name>
        <dbReference type="ChEBI" id="CHEBI:24875"/>
        <label>1</label>
    </ligand>
</feature>
<evidence type="ECO:0000256" key="3">
    <source>
        <dbReference type="ARBA" id="ARBA00022448"/>
    </source>
</evidence>
<comment type="function">
    <text evidence="15">Catalyzes cyanide-resistant oxygen consumption. May increase respiration when the cytochrome respiratory pathway is restricted, or in response to low temperatures.</text>
</comment>
<keyword evidence="3" id="KW-0813">Transport</keyword>
<evidence type="ECO:0000313" key="21">
    <source>
        <dbReference type="Proteomes" id="UP000054342"/>
    </source>
</evidence>
<feature type="binding site" evidence="16">
    <location>
        <position position="147"/>
    </location>
    <ligand>
        <name>Fe cation</name>
        <dbReference type="ChEBI" id="CHEBI:24875"/>
        <label>1</label>
    </ligand>
</feature>
<dbReference type="GO" id="GO:0010230">
    <property type="term" value="P:alternative respiration"/>
    <property type="evidence" value="ECO:0007669"/>
    <property type="project" value="TreeGrafter"/>
</dbReference>
<feature type="binding site" evidence="16">
    <location>
        <position position="295"/>
    </location>
    <ligand>
        <name>Fe cation</name>
        <dbReference type="ChEBI" id="CHEBI:24875"/>
        <label>2</label>
    </ligand>
</feature>
<dbReference type="STRING" id="348802.A0A0D2EPN8"/>
<organism evidence="20 21">
    <name type="scientific">Exophiala xenobiotica</name>
    <dbReference type="NCBI Taxonomy" id="348802"/>
    <lineage>
        <taxon>Eukaryota</taxon>
        <taxon>Fungi</taxon>
        <taxon>Dikarya</taxon>
        <taxon>Ascomycota</taxon>
        <taxon>Pezizomycotina</taxon>
        <taxon>Eurotiomycetes</taxon>
        <taxon>Chaetothyriomycetidae</taxon>
        <taxon>Chaetothyriales</taxon>
        <taxon>Herpotrichiellaceae</taxon>
        <taxon>Exophiala</taxon>
    </lineage>
</organism>
<evidence type="ECO:0000313" key="20">
    <source>
        <dbReference type="EMBL" id="KIW49779.1"/>
    </source>
</evidence>
<keyword evidence="12 16" id="KW-0408">Iron</keyword>
<comment type="subcellular location">
    <subcellularLocation>
        <location evidence="1">Mitochondrion inner membrane</location>
        <topology evidence="1">Multi-pass membrane protein</topology>
        <orientation evidence="1">Matrix side</orientation>
    </subcellularLocation>
</comment>
<proteinExistence type="inferred from homology"/>
<evidence type="ECO:0000256" key="10">
    <source>
        <dbReference type="ARBA" id="ARBA00022989"/>
    </source>
</evidence>
<keyword evidence="21" id="KW-1185">Reference proteome</keyword>
<dbReference type="EMBL" id="KN847323">
    <property type="protein sequence ID" value="KIW49779.1"/>
    <property type="molecule type" value="Genomic_DNA"/>
</dbReference>
<keyword evidence="7" id="KW-0999">Mitochondrion inner membrane</keyword>